<reference evidence="3 4" key="1">
    <citation type="submission" date="2023-09" db="EMBL/GenBank/DDBJ databases">
        <title>Novel taxa isolated from Blanes Bay.</title>
        <authorList>
            <person name="Rey-Velasco X."/>
            <person name="Lucena T."/>
        </authorList>
    </citation>
    <scope>NUCLEOTIDE SEQUENCE [LARGE SCALE GENOMIC DNA]</scope>
    <source>
        <strain evidence="3 4">S356</strain>
    </source>
</reference>
<organism evidence="3 4">
    <name type="scientific">Asprobacillus argus</name>
    <dbReference type="NCBI Taxonomy" id="3076534"/>
    <lineage>
        <taxon>Bacteria</taxon>
        <taxon>Pseudomonadati</taxon>
        <taxon>Bacteroidota</taxon>
        <taxon>Flavobacteriia</taxon>
        <taxon>Flavobacteriales</taxon>
        <taxon>Flavobacteriaceae</taxon>
        <taxon>Asprobacillus</taxon>
    </lineage>
</organism>
<keyword evidence="4" id="KW-1185">Reference proteome</keyword>
<dbReference type="PANTHER" id="PTHR43685:SF2">
    <property type="entry name" value="GLYCOSYLTRANSFERASE 2-LIKE DOMAIN-CONTAINING PROTEIN"/>
    <property type="match status" value="1"/>
</dbReference>
<protein>
    <submittedName>
        <fullName evidence="3">Glycosyltransferase family A protein</fullName>
        <ecNumber evidence="3">2.4.-.-</ecNumber>
    </submittedName>
</protein>
<sequence length="335" mass="38575">MKDLKNISVTVVIPTYKRTKNLLRLLESISSQTLIPNEIIVVAAGYDEYVLKESLSIFELPIKLIFSQPSVCHQRNTGIFLASSKFIQLCDDDIVLPKNYIEKLASYLFEHEDVKIVSGLETIQSAQHNWLPFNQDISFLGLLYKYIFGLSVWSDLSQKTSKNILFKKLTSHYLRKGNTISKAGWPILCDFSDSTVQASIYGLGCAMFHGKTLKETPYNERLGQHGIGDNYDLAIRINKETSAIHILKDVCYKHYKTTSNRLASSKQYYNRTKALLHCVRKLPIFGFSSKLYFLWSLLGNGLYFLVKLRFRHFYKNLRIMGYALISILFTKKRAY</sequence>
<name>A0ABU3LJ11_9FLAO</name>
<dbReference type="InterPro" id="IPR001173">
    <property type="entry name" value="Glyco_trans_2-like"/>
</dbReference>
<dbReference type="RefSeq" id="WP_349242303.1">
    <property type="nucleotide sequence ID" value="NZ_JAVTTO010000004.1"/>
</dbReference>
<keyword evidence="3" id="KW-0328">Glycosyltransferase</keyword>
<keyword evidence="1" id="KW-0472">Membrane</keyword>
<evidence type="ECO:0000259" key="2">
    <source>
        <dbReference type="Pfam" id="PF00535"/>
    </source>
</evidence>
<dbReference type="InterPro" id="IPR050834">
    <property type="entry name" value="Glycosyltransf_2"/>
</dbReference>
<dbReference type="EMBL" id="JAVTTO010000004">
    <property type="protein sequence ID" value="MDT7833052.1"/>
    <property type="molecule type" value="Genomic_DNA"/>
</dbReference>
<dbReference type="SUPFAM" id="SSF53448">
    <property type="entry name" value="Nucleotide-diphospho-sugar transferases"/>
    <property type="match status" value="1"/>
</dbReference>
<dbReference type="GO" id="GO:0016757">
    <property type="term" value="F:glycosyltransferase activity"/>
    <property type="evidence" value="ECO:0007669"/>
    <property type="project" value="UniProtKB-KW"/>
</dbReference>
<evidence type="ECO:0000313" key="4">
    <source>
        <dbReference type="Proteomes" id="UP001257277"/>
    </source>
</evidence>
<dbReference type="EC" id="2.4.-.-" evidence="3"/>
<dbReference type="Gene3D" id="3.90.550.10">
    <property type="entry name" value="Spore Coat Polysaccharide Biosynthesis Protein SpsA, Chain A"/>
    <property type="match status" value="1"/>
</dbReference>
<comment type="caution">
    <text evidence="3">The sequence shown here is derived from an EMBL/GenBank/DDBJ whole genome shotgun (WGS) entry which is preliminary data.</text>
</comment>
<evidence type="ECO:0000256" key="1">
    <source>
        <dbReference type="SAM" id="Phobius"/>
    </source>
</evidence>
<keyword evidence="3" id="KW-0808">Transferase</keyword>
<dbReference type="Proteomes" id="UP001257277">
    <property type="component" value="Unassembled WGS sequence"/>
</dbReference>
<dbReference type="CDD" id="cd00761">
    <property type="entry name" value="Glyco_tranf_GTA_type"/>
    <property type="match status" value="1"/>
</dbReference>
<feature type="domain" description="Glycosyltransferase 2-like" evidence="2">
    <location>
        <begin position="10"/>
        <end position="129"/>
    </location>
</feature>
<evidence type="ECO:0000313" key="3">
    <source>
        <dbReference type="EMBL" id="MDT7833052.1"/>
    </source>
</evidence>
<accession>A0ABU3LJ11</accession>
<proteinExistence type="predicted"/>
<dbReference type="InterPro" id="IPR029044">
    <property type="entry name" value="Nucleotide-diphossugar_trans"/>
</dbReference>
<dbReference type="PANTHER" id="PTHR43685">
    <property type="entry name" value="GLYCOSYLTRANSFERASE"/>
    <property type="match status" value="1"/>
</dbReference>
<keyword evidence="1" id="KW-0812">Transmembrane</keyword>
<keyword evidence="1" id="KW-1133">Transmembrane helix</keyword>
<gene>
    <name evidence="3" type="ORF">RQM59_11710</name>
</gene>
<feature type="transmembrane region" description="Helical" evidence="1">
    <location>
        <begin position="291"/>
        <end position="310"/>
    </location>
</feature>
<dbReference type="Pfam" id="PF00535">
    <property type="entry name" value="Glycos_transf_2"/>
    <property type="match status" value="1"/>
</dbReference>